<sequence length="474" mass="54249">MKGVKNWMVLTALVLLAACTPKTTEPVVTTDPKPAAPSPVDENLSPCPKFSDAPSPDEAETNYVLYRDFLRVDDYDQAYALWQKVYAVAPAADGQRNTVLADGIRFNERFISQTADTTQWEPYVDKIFDLYDQIQECYPEGGYIVGRKAFDLYYKYRWRASKLEMYNMFKESLETDGEDVQDFVINPFTSLLVEMYFDDKIPLSEAQMYAERIKALVANGVENCEGVMCDRWAIIESYAPERLEAFETVKGFYDCDYYTDKYYTQFEENPQDCDVILTVFSRMKWGGCDETSEKLKELIRVGNENCVEEGPLEKAYEALRNAEYDTAIELFETAANEAETPEKKAQWLLTVAKIYYAHKRNFPRSRQYALQAAEVRSNWGEPFILIGQLYASSGPLCGPGTGWESQVVVWPALDAWNRAKRIDPSSSSEANKWIGRYAKYMPTKEDVFQRSLAAGQSFRVGCWIQETTTIRTAN</sequence>
<dbReference type="OrthoDB" id="1522899at2"/>
<gene>
    <name evidence="3" type="ORF">CRP01_14485</name>
</gene>
<evidence type="ECO:0000256" key="2">
    <source>
        <dbReference type="SAM" id="SignalP"/>
    </source>
</evidence>
<dbReference type="RefSeq" id="WP_099150774.1">
    <property type="nucleotide sequence ID" value="NZ_PDUD01000020.1"/>
</dbReference>
<name>A0A2D0NB00_FLAN2</name>
<organism evidence="3 4">
    <name type="scientific">Flavilitoribacter nigricans (strain ATCC 23147 / DSM 23189 / NBRC 102662 / NCIMB 1420 / SS-2)</name>
    <name type="common">Lewinella nigricans</name>
    <dbReference type="NCBI Taxonomy" id="1122177"/>
    <lineage>
        <taxon>Bacteria</taxon>
        <taxon>Pseudomonadati</taxon>
        <taxon>Bacteroidota</taxon>
        <taxon>Saprospiria</taxon>
        <taxon>Saprospirales</taxon>
        <taxon>Lewinellaceae</taxon>
        <taxon>Flavilitoribacter</taxon>
    </lineage>
</organism>
<dbReference type="Proteomes" id="UP000223913">
    <property type="component" value="Unassembled WGS sequence"/>
</dbReference>
<evidence type="ECO:0000256" key="1">
    <source>
        <dbReference type="SAM" id="MobiDB-lite"/>
    </source>
</evidence>
<dbReference type="PROSITE" id="PS51257">
    <property type="entry name" value="PROKAR_LIPOPROTEIN"/>
    <property type="match status" value="1"/>
</dbReference>
<proteinExistence type="predicted"/>
<evidence type="ECO:0008006" key="5">
    <source>
        <dbReference type="Google" id="ProtNLM"/>
    </source>
</evidence>
<feature type="signal peptide" evidence="2">
    <location>
        <begin position="1"/>
        <end position="24"/>
    </location>
</feature>
<feature type="chain" id="PRO_5012722791" description="Tetratricopeptide repeat protein" evidence="2">
    <location>
        <begin position="25"/>
        <end position="474"/>
    </location>
</feature>
<reference evidence="3 4" key="1">
    <citation type="submission" date="2017-10" db="EMBL/GenBank/DDBJ databases">
        <title>The draft genome sequence of Lewinella nigricans NBRC 102662.</title>
        <authorList>
            <person name="Wang K."/>
        </authorList>
    </citation>
    <scope>NUCLEOTIDE SEQUENCE [LARGE SCALE GENOMIC DNA]</scope>
    <source>
        <strain evidence="3 4">NBRC 102662</strain>
    </source>
</reference>
<dbReference type="EMBL" id="PDUD01000020">
    <property type="protein sequence ID" value="PHN05684.1"/>
    <property type="molecule type" value="Genomic_DNA"/>
</dbReference>
<dbReference type="Gene3D" id="1.25.40.10">
    <property type="entry name" value="Tetratricopeptide repeat domain"/>
    <property type="match status" value="1"/>
</dbReference>
<comment type="caution">
    <text evidence="3">The sequence shown here is derived from an EMBL/GenBank/DDBJ whole genome shotgun (WGS) entry which is preliminary data.</text>
</comment>
<accession>A0A2D0NB00</accession>
<feature type="region of interest" description="Disordered" evidence="1">
    <location>
        <begin position="24"/>
        <end position="55"/>
    </location>
</feature>
<dbReference type="InterPro" id="IPR011990">
    <property type="entry name" value="TPR-like_helical_dom_sf"/>
</dbReference>
<keyword evidence="2" id="KW-0732">Signal</keyword>
<dbReference type="AlphaFoldDB" id="A0A2D0NB00"/>
<evidence type="ECO:0000313" key="3">
    <source>
        <dbReference type="EMBL" id="PHN05684.1"/>
    </source>
</evidence>
<evidence type="ECO:0000313" key="4">
    <source>
        <dbReference type="Proteomes" id="UP000223913"/>
    </source>
</evidence>
<keyword evidence="4" id="KW-1185">Reference proteome</keyword>
<protein>
    <recommendedName>
        <fullName evidence="5">Tetratricopeptide repeat protein</fullName>
    </recommendedName>
</protein>